<evidence type="ECO:0000313" key="3">
    <source>
        <dbReference type="Proteomes" id="UP000712281"/>
    </source>
</evidence>
<gene>
    <name evidence="2" type="ORF">F2Q68_00015786</name>
</gene>
<dbReference type="AlphaFoldDB" id="A0A8S9HM44"/>
<organism evidence="2 3">
    <name type="scientific">Brassica cretica</name>
    <name type="common">Mustard</name>
    <dbReference type="NCBI Taxonomy" id="69181"/>
    <lineage>
        <taxon>Eukaryota</taxon>
        <taxon>Viridiplantae</taxon>
        <taxon>Streptophyta</taxon>
        <taxon>Embryophyta</taxon>
        <taxon>Tracheophyta</taxon>
        <taxon>Spermatophyta</taxon>
        <taxon>Magnoliopsida</taxon>
        <taxon>eudicotyledons</taxon>
        <taxon>Gunneridae</taxon>
        <taxon>Pentapetalae</taxon>
        <taxon>rosids</taxon>
        <taxon>malvids</taxon>
        <taxon>Brassicales</taxon>
        <taxon>Brassicaceae</taxon>
        <taxon>Brassiceae</taxon>
        <taxon>Brassica</taxon>
    </lineage>
</organism>
<comment type="caution">
    <text evidence="2">The sequence shown here is derived from an EMBL/GenBank/DDBJ whole genome shotgun (WGS) entry which is preliminary data.</text>
</comment>
<evidence type="ECO:0000256" key="1">
    <source>
        <dbReference type="SAM" id="MobiDB-lite"/>
    </source>
</evidence>
<evidence type="ECO:0000313" key="2">
    <source>
        <dbReference type="EMBL" id="KAF2559545.1"/>
    </source>
</evidence>
<dbReference type="Proteomes" id="UP000712281">
    <property type="component" value="Unassembled WGS sequence"/>
</dbReference>
<feature type="region of interest" description="Disordered" evidence="1">
    <location>
        <begin position="87"/>
        <end position="138"/>
    </location>
</feature>
<proteinExistence type="predicted"/>
<reference evidence="2" key="1">
    <citation type="submission" date="2019-12" db="EMBL/GenBank/DDBJ databases">
        <title>Genome sequencing and annotation of Brassica cretica.</title>
        <authorList>
            <person name="Studholme D.J."/>
            <person name="Sarris P.F."/>
        </authorList>
    </citation>
    <scope>NUCLEOTIDE SEQUENCE</scope>
    <source>
        <strain evidence="2">PFS-001/15</strain>
        <tissue evidence="2">Leaf</tissue>
    </source>
</reference>
<protein>
    <submittedName>
        <fullName evidence="2">Uncharacterized protein</fullName>
    </submittedName>
</protein>
<dbReference type="EMBL" id="QGKW02001940">
    <property type="protein sequence ID" value="KAF2559545.1"/>
    <property type="molecule type" value="Genomic_DNA"/>
</dbReference>
<sequence>MSNKGLYCGPDPLKLVAGGIGPRNWNPTEWWASQVNKEEACNDRERRRRQDVSFPAFHSDIAASGPKTQQVIARLGATDEIASQVADEGVNAGEKQRSKRNLISLVDLEEDSDVEITPTTQTTKPRRQTSFGTACRNP</sequence>
<accession>A0A8S9HM44</accession>
<name>A0A8S9HM44_BRACR</name>